<dbReference type="Gene3D" id="2.60.40.2810">
    <property type="match status" value="1"/>
</dbReference>
<dbReference type="NCBIfam" id="NF012211">
    <property type="entry name" value="tand_rpt_95"/>
    <property type="match status" value="2"/>
</dbReference>
<evidence type="ECO:0000313" key="1">
    <source>
        <dbReference type="EMBL" id="ETR65889.1"/>
    </source>
</evidence>
<evidence type="ECO:0008006" key="3">
    <source>
        <dbReference type="Google" id="ProtNLM"/>
    </source>
</evidence>
<name>A0A1V1NTJ0_9BACT</name>
<comment type="caution">
    <text evidence="1">The sequence shown here is derived from an EMBL/GenBank/DDBJ whole genome shotgun (WGS) entry which is preliminary data.</text>
</comment>
<organism evidence="1 2">
    <name type="scientific">Candidatus Magnetoglobus multicellularis str. Araruama</name>
    <dbReference type="NCBI Taxonomy" id="890399"/>
    <lineage>
        <taxon>Bacteria</taxon>
        <taxon>Pseudomonadati</taxon>
        <taxon>Thermodesulfobacteriota</taxon>
        <taxon>Desulfobacteria</taxon>
        <taxon>Desulfobacterales</taxon>
        <taxon>Desulfobacteraceae</taxon>
        <taxon>Candidatus Magnetoglobus</taxon>
    </lineage>
</organism>
<dbReference type="Proteomes" id="UP000189670">
    <property type="component" value="Unassembled WGS sequence"/>
</dbReference>
<accession>A0A1V1NTJ0</accession>
<gene>
    <name evidence="1" type="ORF">OMM_13562</name>
</gene>
<protein>
    <recommendedName>
        <fullName evidence="3">Tandem-95 repeat protein</fullName>
    </recommendedName>
</protein>
<sequence length="414" mass="45873">SFWSSTPCKYISGSSWTVNFNLGGNMYKGRSSNFFVRAVRGGQHQTPDNLIITSPQQASKCQPGNNLNIKWFTKNISENIKISISREGGKPGTFIPIINNTLNDGEYGWKITQPPSVNCMLKIVPINTSEKGTIQGLFSIINTPPVADNNTFHIKNNQTFKGQLYATDANTDTLSYTIVNHPKKGVVIISDFSTGEYTYTPDCMQSGMDSFEFKVNDGFDDSNIAEISIFITALNSTPVAYDQNITLDEDKYVYINLKVIAPDNDTLIYCISDPPGNGNVTIIDNIALYIPEVNYNGPDRFTFKAIDGHCDTNEGIIMLTIYNVYDPPIATSQTLTITENMPTNITLTGFSPDNKELNFIILEQSPHCILYQTTSNLTYTPDDHFYGTDTFSFITNDGISDSSPATITIIVERA</sequence>
<proteinExistence type="predicted"/>
<dbReference type="Pfam" id="PF17963">
    <property type="entry name" value="Big_9"/>
    <property type="match status" value="3"/>
</dbReference>
<dbReference type="Gene3D" id="2.60.40.3440">
    <property type="match status" value="2"/>
</dbReference>
<reference evidence="2" key="1">
    <citation type="submission" date="2012-11" db="EMBL/GenBank/DDBJ databases">
        <authorList>
            <person name="Lucero-Rivera Y.E."/>
            <person name="Tovar-Ramirez D."/>
        </authorList>
    </citation>
    <scope>NUCLEOTIDE SEQUENCE [LARGE SCALE GENOMIC DNA]</scope>
    <source>
        <strain evidence="2">Araruama</strain>
    </source>
</reference>
<feature type="non-terminal residue" evidence="1">
    <location>
        <position position="414"/>
    </location>
</feature>
<dbReference type="EMBL" id="ATBP01002408">
    <property type="protein sequence ID" value="ETR65889.1"/>
    <property type="molecule type" value="Genomic_DNA"/>
</dbReference>
<dbReference type="AlphaFoldDB" id="A0A1V1NTJ0"/>
<feature type="non-terminal residue" evidence="1">
    <location>
        <position position="1"/>
    </location>
</feature>
<evidence type="ECO:0000313" key="2">
    <source>
        <dbReference type="Proteomes" id="UP000189670"/>
    </source>
</evidence>